<feature type="domain" description="Isochorismatase-like" evidence="2">
    <location>
        <begin position="5"/>
        <end position="183"/>
    </location>
</feature>
<dbReference type="InterPro" id="IPR000868">
    <property type="entry name" value="Isochorismatase-like_dom"/>
</dbReference>
<dbReference type="RefSeq" id="WP_135209399.1">
    <property type="nucleotide sequence ID" value="NZ_SPVF01000268.1"/>
</dbReference>
<comment type="caution">
    <text evidence="3">The sequence shown here is derived from an EMBL/GenBank/DDBJ whole genome shotgun (WGS) entry which is preliminary data.</text>
</comment>
<dbReference type="InterPro" id="IPR036380">
    <property type="entry name" value="Isochorismatase-like_sf"/>
</dbReference>
<dbReference type="CDD" id="cd01014">
    <property type="entry name" value="nicotinamidase_related"/>
    <property type="match status" value="1"/>
</dbReference>
<accession>A0A4Y9RQF2</accession>
<evidence type="ECO:0000313" key="3">
    <source>
        <dbReference type="EMBL" id="TFW11320.1"/>
    </source>
</evidence>
<dbReference type="PANTHER" id="PTHR43540:SF1">
    <property type="entry name" value="ISOCHORISMATASE HYDROLASE"/>
    <property type="match status" value="1"/>
</dbReference>
<dbReference type="SUPFAM" id="SSF52499">
    <property type="entry name" value="Isochorismatase-like hydrolases"/>
    <property type="match status" value="1"/>
</dbReference>
<sequence>MTELTVLIVIDMQKGMQDANRLANRLPPRNNPHAEDHIARLLTAWRAAGQPVVVVRHISRSPTSVFAPGQSGAEFQERFVPLAHEHVVEKNVPDAFINTGLERWLHVRGIRKLVLAGVSTNNSVESTARSAGNLGFAAAVVADATFAYAMTDFGGTPRSAEDVHLMALANLHGEYATVLTTDDVLRQLDRGLSASAAAR</sequence>
<protein>
    <submittedName>
        <fullName evidence="3">Cysteine hydrolase</fullName>
    </submittedName>
</protein>
<dbReference type="PANTHER" id="PTHR43540">
    <property type="entry name" value="PEROXYUREIDOACRYLATE/UREIDOACRYLATE AMIDOHYDROLASE-RELATED"/>
    <property type="match status" value="1"/>
</dbReference>
<dbReference type="OrthoDB" id="5360912at2"/>
<dbReference type="Gene3D" id="3.40.50.850">
    <property type="entry name" value="Isochorismatase-like"/>
    <property type="match status" value="1"/>
</dbReference>
<evidence type="ECO:0000313" key="4">
    <source>
        <dbReference type="Proteomes" id="UP000298438"/>
    </source>
</evidence>
<dbReference type="InterPro" id="IPR050272">
    <property type="entry name" value="Isochorismatase-like_hydrls"/>
</dbReference>
<proteinExistence type="predicted"/>
<gene>
    <name evidence="3" type="ORF">E4L96_22180</name>
</gene>
<evidence type="ECO:0000256" key="1">
    <source>
        <dbReference type="ARBA" id="ARBA00022801"/>
    </source>
</evidence>
<dbReference type="EMBL" id="SPVF01000268">
    <property type="protein sequence ID" value="TFW11320.1"/>
    <property type="molecule type" value="Genomic_DNA"/>
</dbReference>
<dbReference type="GO" id="GO:0016787">
    <property type="term" value="F:hydrolase activity"/>
    <property type="evidence" value="ECO:0007669"/>
    <property type="project" value="UniProtKB-KW"/>
</dbReference>
<keyword evidence="4" id="KW-1185">Reference proteome</keyword>
<dbReference type="Pfam" id="PF00857">
    <property type="entry name" value="Isochorismatase"/>
    <property type="match status" value="1"/>
</dbReference>
<reference evidence="3 4" key="1">
    <citation type="submission" date="2019-03" db="EMBL/GenBank/DDBJ databases">
        <title>Draft Genome Sequence of Massilia arenosa sp. nov., a Novel Massilia Species Isolated from a Sandy-loam Maize Soil.</title>
        <authorList>
            <person name="Raths R."/>
            <person name="Peta V."/>
            <person name="Bucking H."/>
        </authorList>
    </citation>
    <scope>NUCLEOTIDE SEQUENCE [LARGE SCALE GENOMIC DNA]</scope>
    <source>
        <strain evidence="3 4">MC02</strain>
    </source>
</reference>
<organism evidence="3 4">
    <name type="scientific">Zemynaea arenosa</name>
    <dbReference type="NCBI Taxonomy" id="2561931"/>
    <lineage>
        <taxon>Bacteria</taxon>
        <taxon>Pseudomonadati</taxon>
        <taxon>Pseudomonadota</taxon>
        <taxon>Betaproteobacteria</taxon>
        <taxon>Burkholderiales</taxon>
        <taxon>Oxalobacteraceae</taxon>
        <taxon>Telluria group</taxon>
        <taxon>Zemynaea</taxon>
    </lineage>
</organism>
<evidence type="ECO:0000259" key="2">
    <source>
        <dbReference type="Pfam" id="PF00857"/>
    </source>
</evidence>
<keyword evidence="1 3" id="KW-0378">Hydrolase</keyword>
<name>A0A4Y9RQF2_9BURK</name>
<dbReference type="AlphaFoldDB" id="A0A4Y9RQF2"/>
<dbReference type="Proteomes" id="UP000298438">
    <property type="component" value="Unassembled WGS sequence"/>
</dbReference>